<dbReference type="GO" id="GO:0016020">
    <property type="term" value="C:membrane"/>
    <property type="evidence" value="ECO:0007669"/>
    <property type="project" value="UniProtKB-SubCell"/>
</dbReference>
<accession>A0A5S3N3T8</accession>
<feature type="transmembrane region" description="Helical" evidence="5">
    <location>
        <begin position="180"/>
        <end position="201"/>
    </location>
</feature>
<keyword evidence="8" id="KW-1185">Reference proteome</keyword>
<evidence type="ECO:0000256" key="4">
    <source>
        <dbReference type="ARBA" id="ARBA00023136"/>
    </source>
</evidence>
<feature type="transmembrane region" description="Helical" evidence="5">
    <location>
        <begin position="145"/>
        <end position="168"/>
    </location>
</feature>
<feature type="transmembrane region" description="Helical" evidence="5">
    <location>
        <begin position="213"/>
        <end position="230"/>
    </location>
</feature>
<feature type="transmembrane region" description="Helical" evidence="5">
    <location>
        <begin position="86"/>
        <end position="105"/>
    </location>
</feature>
<evidence type="ECO:0000256" key="2">
    <source>
        <dbReference type="ARBA" id="ARBA00022692"/>
    </source>
</evidence>
<evidence type="ECO:0000313" key="8">
    <source>
        <dbReference type="Proteomes" id="UP000307140"/>
    </source>
</evidence>
<name>A0A5S3N3T8_9FLAO</name>
<dbReference type="InterPro" id="IPR007016">
    <property type="entry name" value="O-antigen_ligase-rel_domated"/>
</dbReference>
<feature type="transmembrane region" description="Helical" evidence="5">
    <location>
        <begin position="7"/>
        <end position="35"/>
    </location>
</feature>
<gene>
    <name evidence="7" type="ORF">FDT66_08515</name>
</gene>
<dbReference type="OrthoDB" id="2678449at2"/>
<feature type="transmembrane region" description="Helical" evidence="5">
    <location>
        <begin position="111"/>
        <end position="133"/>
    </location>
</feature>
<protein>
    <submittedName>
        <fullName evidence="7">O-antigen ligase family protein</fullName>
    </submittedName>
</protein>
<dbReference type="Proteomes" id="UP000307140">
    <property type="component" value="Unassembled WGS sequence"/>
</dbReference>
<feature type="transmembrane region" description="Helical" evidence="5">
    <location>
        <begin position="412"/>
        <end position="429"/>
    </location>
</feature>
<dbReference type="EMBL" id="VANR01000004">
    <property type="protein sequence ID" value="TMM29903.1"/>
    <property type="molecule type" value="Genomic_DNA"/>
</dbReference>
<dbReference type="AlphaFoldDB" id="A0A5S3N3T8"/>
<keyword evidence="3 5" id="KW-1133">Transmembrane helix</keyword>
<organism evidence="7 8">
    <name type="scientific">Polaribacter aestuariivivens</name>
    <dbReference type="NCBI Taxonomy" id="2304626"/>
    <lineage>
        <taxon>Bacteria</taxon>
        <taxon>Pseudomonadati</taxon>
        <taxon>Bacteroidota</taxon>
        <taxon>Flavobacteriia</taxon>
        <taxon>Flavobacteriales</taxon>
        <taxon>Flavobacteriaceae</taxon>
    </lineage>
</organism>
<evidence type="ECO:0000256" key="5">
    <source>
        <dbReference type="SAM" id="Phobius"/>
    </source>
</evidence>
<dbReference type="InterPro" id="IPR051533">
    <property type="entry name" value="WaaL-like"/>
</dbReference>
<evidence type="ECO:0000256" key="1">
    <source>
        <dbReference type="ARBA" id="ARBA00004141"/>
    </source>
</evidence>
<proteinExistence type="predicted"/>
<keyword evidence="2 5" id="KW-0812">Transmembrane</keyword>
<evidence type="ECO:0000256" key="3">
    <source>
        <dbReference type="ARBA" id="ARBA00022989"/>
    </source>
</evidence>
<feature type="domain" description="O-antigen ligase-related" evidence="6">
    <location>
        <begin position="221"/>
        <end position="360"/>
    </location>
</feature>
<reference evidence="7 8" key="1">
    <citation type="submission" date="2019-05" db="EMBL/GenBank/DDBJ databases">
        <title>Polaribacter aestuariivivens sp. nov., isolated from a tidal flat.</title>
        <authorList>
            <person name="Yoon J.-H."/>
        </authorList>
    </citation>
    <scope>NUCLEOTIDE SEQUENCE [LARGE SCALE GENOMIC DNA]</scope>
    <source>
        <strain evidence="7 8">DBTF-3</strain>
    </source>
</reference>
<feature type="transmembrane region" description="Helical" evidence="5">
    <location>
        <begin position="349"/>
        <end position="370"/>
    </location>
</feature>
<dbReference type="RefSeq" id="WP_138535753.1">
    <property type="nucleotide sequence ID" value="NZ_VANR01000004.1"/>
</dbReference>
<keyword evidence="4 5" id="KW-0472">Membrane</keyword>
<feature type="transmembrane region" description="Helical" evidence="5">
    <location>
        <begin position="236"/>
        <end position="255"/>
    </location>
</feature>
<sequence>MEQALIYCVFIFVVLVALKKSTIVLAMLLNINLFRAIPYVDYKHPYYGYYNENDLLLGAILPAICFIIILLKIFYKKNKINYKVDIIDVFMLLISFTMIFSLIISPNFSKSIYYTGIFLFLGCPFYFVVKLLFSNSLNIKKQFFEFVFGLIFFAFCFSVISLYLHSIAKYPYARMTFPGVFPIPFCLFLCTASIFIITYYIKPNFKNAVTRNARILFSLPVFAIILFSIIKSNTRGPVFAMFLASIVILGMFFKIKLNIKIILAFIVTSFAGLIVLVTAFDINKIAMRFIDLVPKEGNSLSPRILAYADSIKLLVQRPWGISVGTFEDFYSNQSDSAGSSYAHNLFMELISSFGVIGLLLSLFIIYICLYEYNFIIKNQKKIFSDYLFFTSIILVTFYFFETQFSFTLSTHKGWYFALALYSVFKFKFLKSKKFENDKKVNYE</sequence>
<evidence type="ECO:0000259" key="6">
    <source>
        <dbReference type="Pfam" id="PF04932"/>
    </source>
</evidence>
<dbReference type="PANTHER" id="PTHR37422">
    <property type="entry name" value="TEICHURONIC ACID BIOSYNTHESIS PROTEIN TUAE"/>
    <property type="match status" value="1"/>
</dbReference>
<dbReference type="Pfam" id="PF04932">
    <property type="entry name" value="Wzy_C"/>
    <property type="match status" value="1"/>
</dbReference>
<evidence type="ECO:0000313" key="7">
    <source>
        <dbReference type="EMBL" id="TMM29903.1"/>
    </source>
</evidence>
<dbReference type="PANTHER" id="PTHR37422:SF17">
    <property type="entry name" value="O-ANTIGEN LIGASE"/>
    <property type="match status" value="1"/>
</dbReference>
<feature type="transmembrane region" description="Helical" evidence="5">
    <location>
        <begin position="262"/>
        <end position="280"/>
    </location>
</feature>
<comment type="caution">
    <text evidence="7">The sequence shown here is derived from an EMBL/GenBank/DDBJ whole genome shotgun (WGS) entry which is preliminary data.</text>
</comment>
<comment type="subcellular location">
    <subcellularLocation>
        <location evidence="1">Membrane</location>
        <topology evidence="1">Multi-pass membrane protein</topology>
    </subcellularLocation>
</comment>
<keyword evidence="7" id="KW-0436">Ligase</keyword>
<feature type="transmembrane region" description="Helical" evidence="5">
    <location>
        <begin position="55"/>
        <end position="74"/>
    </location>
</feature>
<feature type="transmembrane region" description="Helical" evidence="5">
    <location>
        <begin position="382"/>
        <end position="400"/>
    </location>
</feature>
<dbReference type="GO" id="GO:0016874">
    <property type="term" value="F:ligase activity"/>
    <property type="evidence" value="ECO:0007669"/>
    <property type="project" value="UniProtKB-KW"/>
</dbReference>